<evidence type="ECO:0000313" key="2">
    <source>
        <dbReference type="EMBL" id="MBA5606228.1"/>
    </source>
</evidence>
<dbReference type="GO" id="GO:0016747">
    <property type="term" value="F:acyltransferase activity, transferring groups other than amino-acyl groups"/>
    <property type="evidence" value="ECO:0007669"/>
    <property type="project" value="InterPro"/>
</dbReference>
<dbReference type="EMBL" id="JACEZS010000010">
    <property type="protein sequence ID" value="MBA5606228.1"/>
    <property type="molecule type" value="Genomic_DNA"/>
</dbReference>
<dbReference type="RefSeq" id="WP_182218122.1">
    <property type="nucleotide sequence ID" value="NZ_JACEZS010000010.1"/>
</dbReference>
<dbReference type="Pfam" id="PF13302">
    <property type="entry name" value="Acetyltransf_3"/>
    <property type="match status" value="1"/>
</dbReference>
<dbReference type="InterPro" id="IPR016181">
    <property type="entry name" value="Acyl_CoA_acyltransferase"/>
</dbReference>
<evidence type="ECO:0000313" key="3">
    <source>
        <dbReference type="Proteomes" id="UP000566711"/>
    </source>
</evidence>
<dbReference type="PANTHER" id="PTHR43792:SF1">
    <property type="entry name" value="N-ACETYLTRANSFERASE DOMAIN-CONTAINING PROTEIN"/>
    <property type="match status" value="1"/>
</dbReference>
<gene>
    <name evidence="2" type="ORF">H3H36_12775</name>
</gene>
<dbReference type="Proteomes" id="UP000566711">
    <property type="component" value="Unassembled WGS sequence"/>
</dbReference>
<proteinExistence type="predicted"/>
<comment type="caution">
    <text evidence="2">The sequence shown here is derived from an EMBL/GenBank/DDBJ whole genome shotgun (WGS) entry which is preliminary data.</text>
</comment>
<sequence>MQTERLILRPFTLDDAEEYFPLVSDPDIVRYTGEPPLASVDEARDLLLTRPLRDYARHGFGRMACIEKQTGRLIGFSGLKYLEQLGEVDVGYRFLPDCWGKGYATESAMALMRQGVREHGLQRIIGLVEPANGASVHVLKKLGLQFERTTRLDGCAEDLDLYAIATSR</sequence>
<protein>
    <submittedName>
        <fullName evidence="2">GNAT family N-acetyltransferase</fullName>
    </submittedName>
</protein>
<evidence type="ECO:0000259" key="1">
    <source>
        <dbReference type="PROSITE" id="PS51186"/>
    </source>
</evidence>
<dbReference type="Gene3D" id="3.40.630.30">
    <property type="match status" value="1"/>
</dbReference>
<organism evidence="2 3">
    <name type="scientific">Rugamonas fusca</name>
    <dbReference type="NCBI Taxonomy" id="2758568"/>
    <lineage>
        <taxon>Bacteria</taxon>
        <taxon>Pseudomonadati</taxon>
        <taxon>Pseudomonadota</taxon>
        <taxon>Betaproteobacteria</taxon>
        <taxon>Burkholderiales</taxon>
        <taxon>Oxalobacteraceae</taxon>
        <taxon>Telluria group</taxon>
        <taxon>Rugamonas</taxon>
    </lineage>
</organism>
<dbReference type="PROSITE" id="PS51186">
    <property type="entry name" value="GNAT"/>
    <property type="match status" value="1"/>
</dbReference>
<reference evidence="2 3" key="1">
    <citation type="submission" date="2020-07" db="EMBL/GenBank/DDBJ databases">
        <title>Novel species isolated from subtropical streams in China.</title>
        <authorList>
            <person name="Lu H."/>
        </authorList>
    </citation>
    <scope>NUCLEOTIDE SEQUENCE [LARGE SCALE GENOMIC DNA]</scope>
    <source>
        <strain evidence="2 3">FT3S</strain>
    </source>
</reference>
<feature type="domain" description="N-acetyltransferase" evidence="1">
    <location>
        <begin position="6"/>
        <end position="168"/>
    </location>
</feature>
<dbReference type="SUPFAM" id="SSF55729">
    <property type="entry name" value="Acyl-CoA N-acyltransferases (Nat)"/>
    <property type="match status" value="1"/>
</dbReference>
<keyword evidence="3" id="KW-1185">Reference proteome</keyword>
<dbReference type="InterPro" id="IPR000182">
    <property type="entry name" value="GNAT_dom"/>
</dbReference>
<dbReference type="InterPro" id="IPR051531">
    <property type="entry name" value="N-acetyltransferase"/>
</dbReference>
<keyword evidence="2" id="KW-0808">Transferase</keyword>
<accession>A0A7W2I7D4</accession>
<dbReference type="AlphaFoldDB" id="A0A7W2I7D4"/>
<dbReference type="PANTHER" id="PTHR43792">
    <property type="entry name" value="GNAT FAMILY, PUTATIVE (AFU_ORTHOLOGUE AFUA_3G00765)-RELATED-RELATED"/>
    <property type="match status" value="1"/>
</dbReference>
<name>A0A7W2I7D4_9BURK</name>